<keyword evidence="2" id="KW-1185">Reference proteome</keyword>
<proteinExistence type="predicted"/>
<comment type="caution">
    <text evidence="1">The sequence shown here is derived from an EMBL/GenBank/DDBJ whole genome shotgun (WGS) entry which is preliminary data.</text>
</comment>
<dbReference type="Proteomes" id="UP000030401">
    <property type="component" value="Unassembled WGS sequence"/>
</dbReference>
<accession>A0A0A5G880</accession>
<dbReference type="EMBL" id="AVPG01000007">
    <property type="protein sequence ID" value="KGX87378.1"/>
    <property type="molecule type" value="Genomic_DNA"/>
</dbReference>
<dbReference type="PANTHER" id="PTHR34817:SF2">
    <property type="entry name" value="NUCLEOTIDYLTRANSFERASE"/>
    <property type="match status" value="1"/>
</dbReference>
<name>A0A0A5G880_9BACI</name>
<gene>
    <name evidence="1" type="ORF">N784_15890</name>
</gene>
<reference evidence="1 2" key="1">
    <citation type="submission" date="2013-08" db="EMBL/GenBank/DDBJ databases">
        <authorList>
            <person name="Huang J."/>
            <person name="Wang G."/>
        </authorList>
    </citation>
    <scope>NUCLEOTIDE SEQUENCE [LARGE SCALE GENOMIC DNA]</scope>
    <source>
        <strain evidence="1 2">JSM 072002</strain>
    </source>
</reference>
<dbReference type="eggNOG" id="COG3541">
    <property type="taxonomic scope" value="Bacteria"/>
</dbReference>
<sequence length="254" mass="30334">MLKSLHKLEHNEKVKVIYASEVGSRAYGLASLKSDYDVRFIYIHHPEWYLSIDNHRDVIDNRIHKNIELSGWELTKALRLFRKSNPSMMEWLHSPIIYDKDERFSNEINHLIPTMFAPVSTLYHYIQMTKRNINTISKYEHATPKQYVHTIRPLLMCMWIRQHGHFPPLLINELLNDVHLPVNVQLNMERLCELKRNGEEAVTAQPRLLRFIQDQVVEMESYVKELGPKNQGQTEPLNHLFRQTLYRQWESFFE</sequence>
<dbReference type="Pfam" id="PF10127">
    <property type="entry name" value="RlaP"/>
    <property type="match status" value="1"/>
</dbReference>
<evidence type="ECO:0000313" key="1">
    <source>
        <dbReference type="EMBL" id="KGX87378.1"/>
    </source>
</evidence>
<organism evidence="1 2">
    <name type="scientific">Pontibacillus litoralis JSM 072002</name>
    <dbReference type="NCBI Taxonomy" id="1385512"/>
    <lineage>
        <taxon>Bacteria</taxon>
        <taxon>Bacillati</taxon>
        <taxon>Bacillota</taxon>
        <taxon>Bacilli</taxon>
        <taxon>Bacillales</taxon>
        <taxon>Bacillaceae</taxon>
        <taxon>Pontibacillus</taxon>
    </lineage>
</organism>
<protein>
    <recommendedName>
        <fullName evidence="3">Nucleotidyltransferase</fullName>
    </recommendedName>
</protein>
<dbReference type="AlphaFoldDB" id="A0A0A5G880"/>
<dbReference type="InterPro" id="IPR018775">
    <property type="entry name" value="RlaP"/>
</dbReference>
<dbReference type="PANTHER" id="PTHR34817">
    <property type="entry name" value="NUCLEOTIDYLTRANSFERASE"/>
    <property type="match status" value="1"/>
</dbReference>
<evidence type="ECO:0008006" key="3">
    <source>
        <dbReference type="Google" id="ProtNLM"/>
    </source>
</evidence>
<evidence type="ECO:0000313" key="2">
    <source>
        <dbReference type="Proteomes" id="UP000030401"/>
    </source>
</evidence>
<dbReference type="STRING" id="1385512.N784_15890"/>